<proteinExistence type="predicted"/>
<sequence length="64" mass="7536">MITTFDMQNRRNGNMSFAALDDIKKGRKYVNSNYIGKVNVDSYKGQVKAVYSWDRAKSHYFRCF</sequence>
<dbReference type="EMBL" id="CBSY010000236">
    <property type="protein sequence ID" value="CDH21487.1"/>
    <property type="molecule type" value="Genomic_DNA"/>
</dbReference>
<dbReference type="Proteomes" id="UP000028500">
    <property type="component" value="Unassembled WGS sequence"/>
</dbReference>
<gene>
    <name evidence="1" type="ORF">XBKQ1_470019</name>
</gene>
<name>A0A077PLK1_XENBV</name>
<organism evidence="1 2">
    <name type="scientific">Xenorhabdus bovienii str. kraussei Quebec</name>
    <dbReference type="NCBI Taxonomy" id="1398203"/>
    <lineage>
        <taxon>Bacteria</taxon>
        <taxon>Pseudomonadati</taxon>
        <taxon>Pseudomonadota</taxon>
        <taxon>Gammaproteobacteria</taxon>
        <taxon>Enterobacterales</taxon>
        <taxon>Morganellaceae</taxon>
        <taxon>Xenorhabdus</taxon>
    </lineage>
</organism>
<dbReference type="HOGENOM" id="CLU_2866813_0_0_6"/>
<evidence type="ECO:0000313" key="2">
    <source>
        <dbReference type="Proteomes" id="UP000028500"/>
    </source>
</evidence>
<dbReference type="AlphaFoldDB" id="A0A077PLK1"/>
<reference evidence="1" key="1">
    <citation type="submission" date="2013-07" db="EMBL/GenBank/DDBJ databases">
        <title>Sub-species coevolution in mutualistic symbiosis.</title>
        <authorList>
            <person name="Murfin K."/>
            <person name="Klassen J."/>
            <person name="Lee M."/>
            <person name="Forst S."/>
            <person name="Stock P."/>
            <person name="Goodrich-Blair H."/>
        </authorList>
    </citation>
    <scope>NUCLEOTIDE SEQUENCE [LARGE SCALE GENOMIC DNA]</scope>
    <source>
        <strain evidence="1">Kraussei Quebec</strain>
    </source>
</reference>
<comment type="caution">
    <text evidence="1">The sequence shown here is derived from an EMBL/GenBank/DDBJ whole genome shotgun (WGS) entry which is preliminary data.</text>
</comment>
<protein>
    <submittedName>
        <fullName evidence="1">Uncharacterized protein</fullName>
    </submittedName>
</protein>
<evidence type="ECO:0000313" key="1">
    <source>
        <dbReference type="EMBL" id="CDH21487.1"/>
    </source>
</evidence>
<accession>A0A077PLK1</accession>
<keyword evidence="2" id="KW-1185">Reference proteome</keyword>